<dbReference type="AlphaFoldDB" id="A0A6G0WL90"/>
<dbReference type="VEuPathDB" id="FungiDB:AeMF1_021377"/>
<feature type="compositionally biased region" description="Basic and acidic residues" evidence="1">
    <location>
        <begin position="1"/>
        <end position="11"/>
    </location>
</feature>
<reference evidence="2 3" key="1">
    <citation type="submission" date="2019-07" db="EMBL/GenBank/DDBJ databases">
        <title>Genomics analysis of Aphanomyces spp. identifies a new class of oomycete effector associated with host adaptation.</title>
        <authorList>
            <person name="Gaulin E."/>
        </authorList>
    </citation>
    <scope>NUCLEOTIDE SEQUENCE [LARGE SCALE GENOMIC DNA]</scope>
    <source>
        <strain evidence="2 3">ATCC 201684</strain>
    </source>
</reference>
<proteinExistence type="predicted"/>
<comment type="caution">
    <text evidence="2">The sequence shown here is derived from an EMBL/GenBank/DDBJ whole genome shotgun (WGS) entry which is preliminary data.</text>
</comment>
<evidence type="ECO:0000313" key="3">
    <source>
        <dbReference type="Proteomes" id="UP000481153"/>
    </source>
</evidence>
<sequence>MSEDEKCHDTYHQPTGLTGWHDKNSRELDPGSCFSNAGANVSFQHGKDKYYPYKDFNKVFPNWSQPIKKQPLRLREYMFCNFQDNLVAMYARPKKCTVIPCEYNHSLQDIKQTISALIS</sequence>
<dbReference type="Proteomes" id="UP000481153">
    <property type="component" value="Unassembled WGS sequence"/>
</dbReference>
<feature type="region of interest" description="Disordered" evidence="1">
    <location>
        <begin position="1"/>
        <end position="24"/>
    </location>
</feature>
<evidence type="ECO:0000256" key="1">
    <source>
        <dbReference type="SAM" id="MobiDB-lite"/>
    </source>
</evidence>
<accession>A0A6G0WL90</accession>
<evidence type="ECO:0000313" key="2">
    <source>
        <dbReference type="EMBL" id="KAF0728035.1"/>
    </source>
</evidence>
<name>A0A6G0WL90_9STRA</name>
<keyword evidence="3" id="KW-1185">Reference proteome</keyword>
<gene>
    <name evidence="2" type="ORF">Ae201684_014042</name>
</gene>
<dbReference type="EMBL" id="VJMJ01000183">
    <property type="protein sequence ID" value="KAF0728035.1"/>
    <property type="molecule type" value="Genomic_DNA"/>
</dbReference>
<organism evidence="2 3">
    <name type="scientific">Aphanomyces euteiches</name>
    <dbReference type="NCBI Taxonomy" id="100861"/>
    <lineage>
        <taxon>Eukaryota</taxon>
        <taxon>Sar</taxon>
        <taxon>Stramenopiles</taxon>
        <taxon>Oomycota</taxon>
        <taxon>Saprolegniomycetes</taxon>
        <taxon>Saprolegniales</taxon>
        <taxon>Verrucalvaceae</taxon>
        <taxon>Aphanomyces</taxon>
    </lineage>
</organism>
<protein>
    <submittedName>
        <fullName evidence="2">Uncharacterized protein</fullName>
    </submittedName>
</protein>